<comment type="caution">
    <text evidence="14">The sequence shown here is derived from an EMBL/GenBank/DDBJ whole genome shotgun (WGS) entry which is preliminary data.</text>
</comment>
<evidence type="ECO:0000256" key="1">
    <source>
        <dbReference type="ARBA" id="ARBA00003330"/>
    </source>
</evidence>
<evidence type="ECO:0000256" key="12">
    <source>
        <dbReference type="SAM" id="SignalP"/>
    </source>
</evidence>
<keyword evidence="3" id="KW-0575">Peroxidase</keyword>
<evidence type="ECO:0000256" key="10">
    <source>
        <dbReference type="ARBA" id="ARBA00042639"/>
    </source>
</evidence>
<evidence type="ECO:0000256" key="2">
    <source>
        <dbReference type="ARBA" id="ARBA00013017"/>
    </source>
</evidence>
<gene>
    <name evidence="14" type="ORF">ABS311_20325</name>
</gene>
<evidence type="ECO:0000256" key="7">
    <source>
        <dbReference type="ARBA" id="ARBA00023284"/>
    </source>
</evidence>
<dbReference type="InterPro" id="IPR013766">
    <property type="entry name" value="Thioredoxin_domain"/>
</dbReference>
<dbReference type="PANTHER" id="PTHR42801">
    <property type="entry name" value="THIOREDOXIN-DEPENDENT PEROXIDE REDUCTASE"/>
    <property type="match status" value="1"/>
</dbReference>
<dbReference type="InterPro" id="IPR000866">
    <property type="entry name" value="AhpC/TSA"/>
</dbReference>
<keyword evidence="7" id="KW-0676">Redox-active center</keyword>
<evidence type="ECO:0000256" key="11">
    <source>
        <dbReference type="ARBA" id="ARBA00049091"/>
    </source>
</evidence>
<dbReference type="EMBL" id="JBELOE010000287">
    <property type="protein sequence ID" value="MER2494225.1"/>
    <property type="molecule type" value="Genomic_DNA"/>
</dbReference>
<comment type="similarity">
    <text evidence="9">Belongs to the peroxiredoxin family. BCP/PrxQ subfamily.</text>
</comment>
<reference evidence="14 15" key="1">
    <citation type="submission" date="2024-06" db="EMBL/GenBank/DDBJ databases">
        <authorList>
            <person name="Chen R.Y."/>
        </authorList>
    </citation>
    <scope>NUCLEOTIDE SEQUENCE [LARGE SCALE GENOMIC DNA]</scope>
    <source>
        <strain evidence="14 15">D2</strain>
    </source>
</reference>
<dbReference type="InterPro" id="IPR050924">
    <property type="entry name" value="Peroxiredoxin_BCP/PrxQ"/>
</dbReference>
<evidence type="ECO:0000313" key="14">
    <source>
        <dbReference type="EMBL" id="MER2494225.1"/>
    </source>
</evidence>
<dbReference type="PROSITE" id="PS51352">
    <property type="entry name" value="THIOREDOXIN_2"/>
    <property type="match status" value="1"/>
</dbReference>
<evidence type="ECO:0000256" key="5">
    <source>
        <dbReference type="ARBA" id="ARBA00023002"/>
    </source>
</evidence>
<feature type="domain" description="Thioredoxin" evidence="13">
    <location>
        <begin position="41"/>
        <end position="190"/>
    </location>
</feature>
<sequence>MKNKFLWAMALSFVVSACSVASIEDRYLTKDVYNDVNDFTLQQGDNIPSIALADSQGAKHNLRTLAGEQNLLIVFYRGDWCPFCINQLESFEAVLPELDKHNTQLVAISPDSVATNKNTQRQFGQNYLFLSDENLTVIDMFGLKKDETTPHPATLLVKKGGEVVWYYVSKDYKTRPTGTQMKQVLTRYLK</sequence>
<evidence type="ECO:0000256" key="8">
    <source>
        <dbReference type="ARBA" id="ARBA00032824"/>
    </source>
</evidence>
<dbReference type="Pfam" id="PF00578">
    <property type="entry name" value="AhpC-TSA"/>
    <property type="match status" value="1"/>
</dbReference>
<dbReference type="PROSITE" id="PS51257">
    <property type="entry name" value="PROKAR_LIPOPROTEIN"/>
    <property type="match status" value="1"/>
</dbReference>
<evidence type="ECO:0000256" key="4">
    <source>
        <dbReference type="ARBA" id="ARBA00022862"/>
    </source>
</evidence>
<keyword evidence="12" id="KW-0732">Signal</keyword>
<dbReference type="Proteomes" id="UP001467690">
    <property type="component" value="Unassembled WGS sequence"/>
</dbReference>
<keyword evidence="5" id="KW-0560">Oxidoreductase</keyword>
<feature type="signal peptide" evidence="12">
    <location>
        <begin position="1"/>
        <end position="21"/>
    </location>
</feature>
<evidence type="ECO:0000256" key="9">
    <source>
        <dbReference type="ARBA" id="ARBA00038489"/>
    </source>
</evidence>
<keyword evidence="15" id="KW-1185">Reference proteome</keyword>
<keyword evidence="4" id="KW-0049">Antioxidant</keyword>
<dbReference type="EC" id="1.11.1.24" evidence="2"/>
<dbReference type="Gene3D" id="3.40.30.10">
    <property type="entry name" value="Glutaredoxin"/>
    <property type="match status" value="1"/>
</dbReference>
<comment type="function">
    <text evidence="1">Thiol-specific peroxidase that catalyzes the reduction of hydrogen peroxide and organic hydroperoxides to water and alcohols, respectively. Plays a role in cell protection against oxidative stress by detoxifying peroxides and as sensor of hydrogen peroxide-mediated signaling events.</text>
</comment>
<proteinExistence type="inferred from homology"/>
<accession>A0ABV1RNG1</accession>
<feature type="chain" id="PRO_5045767591" description="thioredoxin-dependent peroxiredoxin" evidence="12">
    <location>
        <begin position="22"/>
        <end position="190"/>
    </location>
</feature>
<dbReference type="RefSeq" id="WP_350403222.1">
    <property type="nucleotide sequence ID" value="NZ_JBELOE010000287.1"/>
</dbReference>
<evidence type="ECO:0000313" key="15">
    <source>
        <dbReference type="Proteomes" id="UP001467690"/>
    </source>
</evidence>
<dbReference type="PANTHER" id="PTHR42801:SF7">
    <property type="entry name" value="SLL1159 PROTEIN"/>
    <property type="match status" value="1"/>
</dbReference>
<dbReference type="CDD" id="cd02970">
    <property type="entry name" value="PRX_like2"/>
    <property type="match status" value="1"/>
</dbReference>
<evidence type="ECO:0000256" key="6">
    <source>
        <dbReference type="ARBA" id="ARBA00023157"/>
    </source>
</evidence>
<organism evidence="14 15">
    <name type="scientific">Catenovulum sediminis</name>
    <dbReference type="NCBI Taxonomy" id="1740262"/>
    <lineage>
        <taxon>Bacteria</taxon>
        <taxon>Pseudomonadati</taxon>
        <taxon>Pseudomonadota</taxon>
        <taxon>Gammaproteobacteria</taxon>
        <taxon>Alteromonadales</taxon>
        <taxon>Alteromonadaceae</taxon>
        <taxon>Catenovulum</taxon>
    </lineage>
</organism>
<name>A0ABV1RNG1_9ALTE</name>
<evidence type="ECO:0000259" key="13">
    <source>
        <dbReference type="PROSITE" id="PS51352"/>
    </source>
</evidence>
<dbReference type="SUPFAM" id="SSF52833">
    <property type="entry name" value="Thioredoxin-like"/>
    <property type="match status" value="1"/>
</dbReference>
<dbReference type="InterPro" id="IPR036249">
    <property type="entry name" value="Thioredoxin-like_sf"/>
</dbReference>
<comment type="catalytic activity">
    <reaction evidence="11">
        <text>a hydroperoxide + [thioredoxin]-dithiol = an alcohol + [thioredoxin]-disulfide + H2O</text>
        <dbReference type="Rhea" id="RHEA:62620"/>
        <dbReference type="Rhea" id="RHEA-COMP:10698"/>
        <dbReference type="Rhea" id="RHEA-COMP:10700"/>
        <dbReference type="ChEBI" id="CHEBI:15377"/>
        <dbReference type="ChEBI" id="CHEBI:29950"/>
        <dbReference type="ChEBI" id="CHEBI:30879"/>
        <dbReference type="ChEBI" id="CHEBI:35924"/>
        <dbReference type="ChEBI" id="CHEBI:50058"/>
        <dbReference type="EC" id="1.11.1.24"/>
    </reaction>
</comment>
<keyword evidence="6" id="KW-1015">Disulfide bond</keyword>
<evidence type="ECO:0000256" key="3">
    <source>
        <dbReference type="ARBA" id="ARBA00022559"/>
    </source>
</evidence>
<protein>
    <recommendedName>
        <fullName evidence="2">thioredoxin-dependent peroxiredoxin</fullName>
        <ecNumber evidence="2">1.11.1.24</ecNumber>
    </recommendedName>
    <alternativeName>
        <fullName evidence="8">Thioredoxin peroxidase</fullName>
    </alternativeName>
    <alternativeName>
        <fullName evidence="10">Thioredoxin-dependent peroxiredoxin Bcp</fullName>
    </alternativeName>
</protein>